<dbReference type="Proteomes" id="UP000722989">
    <property type="component" value="Unassembled WGS sequence"/>
</dbReference>
<name>A0ABX0XVW2_9ACTN</name>
<protein>
    <submittedName>
        <fullName evidence="2">Uncharacterized protein</fullName>
    </submittedName>
</protein>
<feature type="compositionally biased region" description="Basic and acidic residues" evidence="1">
    <location>
        <begin position="54"/>
        <end position="71"/>
    </location>
</feature>
<feature type="region of interest" description="Disordered" evidence="1">
    <location>
        <begin position="46"/>
        <end position="71"/>
    </location>
</feature>
<reference evidence="2 3" key="1">
    <citation type="submission" date="2020-03" db="EMBL/GenBank/DDBJ databases">
        <title>WGS of the type strain of Planosporangium spp.</title>
        <authorList>
            <person name="Thawai C."/>
        </authorList>
    </citation>
    <scope>NUCLEOTIDE SEQUENCE [LARGE SCALE GENOMIC DNA]</scope>
    <source>
        <strain evidence="2 3">TBRC 5610</strain>
    </source>
</reference>
<accession>A0ABX0XVW2</accession>
<organism evidence="2 3">
    <name type="scientific">Planosporangium thailandense</name>
    <dbReference type="NCBI Taxonomy" id="765197"/>
    <lineage>
        <taxon>Bacteria</taxon>
        <taxon>Bacillati</taxon>
        <taxon>Actinomycetota</taxon>
        <taxon>Actinomycetes</taxon>
        <taxon>Micromonosporales</taxon>
        <taxon>Micromonosporaceae</taxon>
        <taxon>Planosporangium</taxon>
    </lineage>
</organism>
<keyword evidence="3" id="KW-1185">Reference proteome</keyword>
<sequence length="71" mass="7953">MTAIVKPGADLDSVLDQAVRLVWTSKLNPLESIVVDVTDEQDPKRFASKRLSPKKAEDKTELECKYGPRPK</sequence>
<comment type="caution">
    <text evidence="2">The sequence shown here is derived from an EMBL/GenBank/DDBJ whole genome shotgun (WGS) entry which is preliminary data.</text>
</comment>
<evidence type="ECO:0000313" key="3">
    <source>
        <dbReference type="Proteomes" id="UP000722989"/>
    </source>
</evidence>
<dbReference type="RefSeq" id="WP_167924808.1">
    <property type="nucleotide sequence ID" value="NZ_JAATVY010000004.1"/>
</dbReference>
<evidence type="ECO:0000256" key="1">
    <source>
        <dbReference type="SAM" id="MobiDB-lite"/>
    </source>
</evidence>
<gene>
    <name evidence="2" type="ORF">HC031_09505</name>
</gene>
<dbReference type="EMBL" id="JAATVY010000004">
    <property type="protein sequence ID" value="NJC69948.1"/>
    <property type="molecule type" value="Genomic_DNA"/>
</dbReference>
<proteinExistence type="predicted"/>
<evidence type="ECO:0000313" key="2">
    <source>
        <dbReference type="EMBL" id="NJC69948.1"/>
    </source>
</evidence>